<dbReference type="GeneID" id="19202576"/>
<evidence type="ECO:0000256" key="1">
    <source>
        <dbReference type="SAM" id="Coils"/>
    </source>
</evidence>
<organism evidence="3 4">
    <name type="scientific">Coniophora puteana (strain RWD-64-598)</name>
    <name type="common">Brown rot fungus</name>
    <dbReference type="NCBI Taxonomy" id="741705"/>
    <lineage>
        <taxon>Eukaryota</taxon>
        <taxon>Fungi</taxon>
        <taxon>Dikarya</taxon>
        <taxon>Basidiomycota</taxon>
        <taxon>Agaricomycotina</taxon>
        <taxon>Agaricomycetes</taxon>
        <taxon>Agaricomycetidae</taxon>
        <taxon>Boletales</taxon>
        <taxon>Coniophorineae</taxon>
        <taxon>Coniophoraceae</taxon>
        <taxon>Coniophora</taxon>
    </lineage>
</organism>
<accession>A0A5M3N751</accession>
<keyword evidence="4" id="KW-1185">Reference proteome</keyword>
<evidence type="ECO:0000313" key="4">
    <source>
        <dbReference type="Proteomes" id="UP000053558"/>
    </source>
</evidence>
<proteinExistence type="predicted"/>
<dbReference type="EMBL" id="JH711573">
    <property type="protein sequence ID" value="EIW87280.1"/>
    <property type="molecule type" value="Genomic_DNA"/>
</dbReference>
<protein>
    <submittedName>
        <fullName evidence="3">Uncharacterized protein</fullName>
    </submittedName>
</protein>
<keyword evidence="1" id="KW-0175">Coiled coil</keyword>
<feature type="compositionally biased region" description="Low complexity" evidence="2">
    <location>
        <begin position="140"/>
        <end position="163"/>
    </location>
</feature>
<dbReference type="KEGG" id="cput:CONPUDRAFT_149312"/>
<gene>
    <name evidence="3" type="ORF">CONPUDRAFT_149312</name>
</gene>
<dbReference type="Proteomes" id="UP000053558">
    <property type="component" value="Unassembled WGS sequence"/>
</dbReference>
<feature type="region of interest" description="Disordered" evidence="2">
    <location>
        <begin position="139"/>
        <end position="183"/>
    </location>
</feature>
<evidence type="ECO:0000313" key="3">
    <source>
        <dbReference type="EMBL" id="EIW87280.1"/>
    </source>
</evidence>
<dbReference type="RefSeq" id="XP_007763823.1">
    <property type="nucleotide sequence ID" value="XM_007765633.1"/>
</dbReference>
<evidence type="ECO:0000256" key="2">
    <source>
        <dbReference type="SAM" id="MobiDB-lite"/>
    </source>
</evidence>
<name>A0A5M3N751_CONPW</name>
<dbReference type="AlphaFoldDB" id="A0A5M3N751"/>
<reference evidence="4" key="1">
    <citation type="journal article" date="2012" name="Science">
        <title>The Paleozoic origin of enzymatic lignin decomposition reconstructed from 31 fungal genomes.</title>
        <authorList>
            <person name="Floudas D."/>
            <person name="Binder M."/>
            <person name="Riley R."/>
            <person name="Barry K."/>
            <person name="Blanchette R.A."/>
            <person name="Henrissat B."/>
            <person name="Martinez A.T."/>
            <person name="Otillar R."/>
            <person name="Spatafora J.W."/>
            <person name="Yadav J.S."/>
            <person name="Aerts A."/>
            <person name="Benoit I."/>
            <person name="Boyd A."/>
            <person name="Carlson A."/>
            <person name="Copeland A."/>
            <person name="Coutinho P.M."/>
            <person name="de Vries R.P."/>
            <person name="Ferreira P."/>
            <person name="Findley K."/>
            <person name="Foster B."/>
            <person name="Gaskell J."/>
            <person name="Glotzer D."/>
            <person name="Gorecki P."/>
            <person name="Heitman J."/>
            <person name="Hesse C."/>
            <person name="Hori C."/>
            <person name="Igarashi K."/>
            <person name="Jurgens J.A."/>
            <person name="Kallen N."/>
            <person name="Kersten P."/>
            <person name="Kohler A."/>
            <person name="Kuees U."/>
            <person name="Kumar T.K.A."/>
            <person name="Kuo A."/>
            <person name="LaButti K."/>
            <person name="Larrondo L.F."/>
            <person name="Lindquist E."/>
            <person name="Ling A."/>
            <person name="Lombard V."/>
            <person name="Lucas S."/>
            <person name="Lundell T."/>
            <person name="Martin R."/>
            <person name="McLaughlin D.J."/>
            <person name="Morgenstern I."/>
            <person name="Morin E."/>
            <person name="Murat C."/>
            <person name="Nagy L.G."/>
            <person name="Nolan M."/>
            <person name="Ohm R.A."/>
            <person name="Patyshakuliyeva A."/>
            <person name="Rokas A."/>
            <person name="Ruiz-Duenas F.J."/>
            <person name="Sabat G."/>
            <person name="Salamov A."/>
            <person name="Samejima M."/>
            <person name="Schmutz J."/>
            <person name="Slot J.C."/>
            <person name="St John F."/>
            <person name="Stenlid J."/>
            <person name="Sun H."/>
            <person name="Sun S."/>
            <person name="Syed K."/>
            <person name="Tsang A."/>
            <person name="Wiebenga A."/>
            <person name="Young D."/>
            <person name="Pisabarro A."/>
            <person name="Eastwood D.C."/>
            <person name="Martin F."/>
            <person name="Cullen D."/>
            <person name="Grigoriev I.V."/>
            <person name="Hibbett D.S."/>
        </authorList>
    </citation>
    <scope>NUCLEOTIDE SEQUENCE [LARGE SCALE GENOMIC DNA]</scope>
    <source>
        <strain evidence="4">RWD-64-598 SS2</strain>
    </source>
</reference>
<feature type="coiled-coil region" evidence="1">
    <location>
        <begin position="66"/>
        <end position="93"/>
    </location>
</feature>
<comment type="caution">
    <text evidence="3">The sequence shown here is derived from an EMBL/GenBank/DDBJ whole genome shotgun (WGS) entry which is preliminary data.</text>
</comment>
<sequence length="358" mass="40101">MEARIAALEPDWEARRIFVMDYQPKKRKKDENLLVAKSILQWNFAELKRLHEEYTVDKESEEHKGVERMKRDLKDLQVEIDQVNQDIKDHRSKPRYLRWPGIDSKLKGRCEDTVVQTRINFHTVRQTSEHVMTFGKRNASIDTTSPISGPSPSSGASTPKSSPDQPPGPTFYPQASSGVPPTCHERVPAAREYLQAHNIPNSVSADGRLQIFATSAMHENDNNLQILTSHVSRVFEILDNAGNNGEPTSQEGLPQLQDPAWFRAAVGVATSEEHIISPASRTDIQAPMFRYGPINIGIYNQHYNQNPQYVANEGVNVFANRSQFYNSSFQNGSDNTGSTYINSDASSLLSGSDAMDIS</sequence>